<evidence type="ECO:0000313" key="3">
    <source>
        <dbReference type="Proteomes" id="UP000800035"/>
    </source>
</evidence>
<gene>
    <name evidence="2" type="ORF">CC80DRAFT_582855</name>
</gene>
<dbReference type="CDD" id="cd18186">
    <property type="entry name" value="BTB_POZ_ZBTB_KLHL-like"/>
    <property type="match status" value="1"/>
</dbReference>
<proteinExistence type="predicted"/>
<reference evidence="2" key="1">
    <citation type="journal article" date="2020" name="Stud. Mycol.">
        <title>101 Dothideomycetes genomes: a test case for predicting lifestyles and emergence of pathogens.</title>
        <authorList>
            <person name="Haridas S."/>
            <person name="Albert R."/>
            <person name="Binder M."/>
            <person name="Bloem J."/>
            <person name="Labutti K."/>
            <person name="Salamov A."/>
            <person name="Andreopoulos B."/>
            <person name="Baker S."/>
            <person name="Barry K."/>
            <person name="Bills G."/>
            <person name="Bluhm B."/>
            <person name="Cannon C."/>
            <person name="Castanera R."/>
            <person name="Culley D."/>
            <person name="Daum C."/>
            <person name="Ezra D."/>
            <person name="Gonzalez J."/>
            <person name="Henrissat B."/>
            <person name="Kuo A."/>
            <person name="Liang C."/>
            <person name="Lipzen A."/>
            <person name="Lutzoni F."/>
            <person name="Magnuson J."/>
            <person name="Mondo S."/>
            <person name="Nolan M."/>
            <person name="Ohm R."/>
            <person name="Pangilinan J."/>
            <person name="Park H.-J."/>
            <person name="Ramirez L."/>
            <person name="Alfaro M."/>
            <person name="Sun H."/>
            <person name="Tritt A."/>
            <person name="Yoshinaga Y."/>
            <person name="Zwiers L.-H."/>
            <person name="Turgeon B."/>
            <person name="Goodwin S."/>
            <person name="Spatafora J."/>
            <person name="Crous P."/>
            <person name="Grigoriev I."/>
        </authorList>
    </citation>
    <scope>NUCLEOTIDE SEQUENCE</scope>
    <source>
        <strain evidence="2">CBS 675.92</strain>
    </source>
</reference>
<dbReference type="PANTHER" id="PTHR47843:SF2">
    <property type="entry name" value="BTB DOMAIN-CONTAINING PROTEIN"/>
    <property type="match status" value="1"/>
</dbReference>
<sequence length="236" mass="27649">MERTQPRPRMSYRNPTFATIVAGKDEVKFVVHEALLITQSVFFRAALTNGMKETQMKTVWLPDTPVSVLELFIFWVYHRRFPDKTKGDHEDMIALYRKDGDNGTLEERSLTKLYVFGDNYDVPDLRRQAIDAMFKLMHDKIMSSTTIRYVFDELLEKDAMRRLLVDRVCYSGGFLLDEDNDVDAEIYPPGFLLALVRRYEYLVHDKKPGPDYSLDVCDYHEHETDKERKACKAKSK</sequence>
<dbReference type="SUPFAM" id="SSF54695">
    <property type="entry name" value="POZ domain"/>
    <property type="match status" value="1"/>
</dbReference>
<organism evidence="2 3">
    <name type="scientific">Byssothecium circinans</name>
    <dbReference type="NCBI Taxonomy" id="147558"/>
    <lineage>
        <taxon>Eukaryota</taxon>
        <taxon>Fungi</taxon>
        <taxon>Dikarya</taxon>
        <taxon>Ascomycota</taxon>
        <taxon>Pezizomycotina</taxon>
        <taxon>Dothideomycetes</taxon>
        <taxon>Pleosporomycetidae</taxon>
        <taxon>Pleosporales</taxon>
        <taxon>Massarineae</taxon>
        <taxon>Massarinaceae</taxon>
        <taxon>Byssothecium</taxon>
    </lineage>
</organism>
<dbReference type="Proteomes" id="UP000800035">
    <property type="component" value="Unassembled WGS sequence"/>
</dbReference>
<dbReference type="InterPro" id="IPR000210">
    <property type="entry name" value="BTB/POZ_dom"/>
</dbReference>
<dbReference type="PANTHER" id="PTHR47843">
    <property type="entry name" value="BTB DOMAIN-CONTAINING PROTEIN-RELATED"/>
    <property type="match status" value="1"/>
</dbReference>
<dbReference type="InterPro" id="IPR011333">
    <property type="entry name" value="SKP1/BTB/POZ_sf"/>
</dbReference>
<evidence type="ECO:0000313" key="2">
    <source>
        <dbReference type="EMBL" id="KAF1960295.1"/>
    </source>
</evidence>
<dbReference type="EMBL" id="ML976983">
    <property type="protein sequence ID" value="KAF1960295.1"/>
    <property type="molecule type" value="Genomic_DNA"/>
</dbReference>
<keyword evidence="3" id="KW-1185">Reference proteome</keyword>
<feature type="domain" description="BTB" evidence="1">
    <location>
        <begin position="16"/>
        <end position="85"/>
    </location>
</feature>
<dbReference type="OrthoDB" id="194443at2759"/>
<dbReference type="PROSITE" id="PS50097">
    <property type="entry name" value="BTB"/>
    <property type="match status" value="1"/>
</dbReference>
<dbReference type="AlphaFoldDB" id="A0A6A5U617"/>
<evidence type="ECO:0000259" key="1">
    <source>
        <dbReference type="PROSITE" id="PS50097"/>
    </source>
</evidence>
<name>A0A6A5U617_9PLEO</name>
<dbReference type="Gene3D" id="3.30.710.10">
    <property type="entry name" value="Potassium Channel Kv1.1, Chain A"/>
    <property type="match status" value="1"/>
</dbReference>
<dbReference type="Pfam" id="PF00651">
    <property type="entry name" value="BTB"/>
    <property type="match status" value="1"/>
</dbReference>
<accession>A0A6A5U617</accession>
<protein>
    <recommendedName>
        <fullName evidence="1">BTB domain-containing protein</fullName>
    </recommendedName>
</protein>